<gene>
    <name evidence="1" type="ORF">DEO72_LG7g1722</name>
</gene>
<proteinExistence type="predicted"/>
<evidence type="ECO:0000313" key="1">
    <source>
        <dbReference type="EMBL" id="QCE00432.1"/>
    </source>
</evidence>
<protein>
    <submittedName>
        <fullName evidence="1">Uncharacterized protein</fullName>
    </submittedName>
</protein>
<reference evidence="1 2" key="1">
    <citation type="submission" date="2019-04" db="EMBL/GenBank/DDBJ databases">
        <title>An improved genome assembly and genetic linkage map for asparagus bean, Vigna unguiculata ssp. sesquipedialis.</title>
        <authorList>
            <person name="Xia Q."/>
            <person name="Zhang R."/>
            <person name="Dong Y."/>
        </authorList>
    </citation>
    <scope>NUCLEOTIDE SEQUENCE [LARGE SCALE GENOMIC DNA]</scope>
    <source>
        <tissue evidence="1">Leaf</tissue>
    </source>
</reference>
<accession>A0A4D6MIM6</accession>
<sequence length="155" mass="17252">MNLPSHGTASPDPSVASLLKTTHKQIKDINLFAWLSLHAARRKQSRSPGGTYPSPGAIALLVPLFFGHRPAEHTRVARRYTSGTHTVRFSHTSLSAWAYTTKQHQDTHVLLFFNLKLVEYGHTTHGPLPMIHFLSYSSHSLALSKHSIPLSKDLL</sequence>
<evidence type="ECO:0000313" key="2">
    <source>
        <dbReference type="Proteomes" id="UP000501690"/>
    </source>
</evidence>
<dbReference type="AlphaFoldDB" id="A0A4D6MIM6"/>
<organism evidence="1 2">
    <name type="scientific">Vigna unguiculata</name>
    <name type="common">Cowpea</name>
    <dbReference type="NCBI Taxonomy" id="3917"/>
    <lineage>
        <taxon>Eukaryota</taxon>
        <taxon>Viridiplantae</taxon>
        <taxon>Streptophyta</taxon>
        <taxon>Embryophyta</taxon>
        <taxon>Tracheophyta</taxon>
        <taxon>Spermatophyta</taxon>
        <taxon>Magnoliopsida</taxon>
        <taxon>eudicotyledons</taxon>
        <taxon>Gunneridae</taxon>
        <taxon>Pentapetalae</taxon>
        <taxon>rosids</taxon>
        <taxon>fabids</taxon>
        <taxon>Fabales</taxon>
        <taxon>Fabaceae</taxon>
        <taxon>Papilionoideae</taxon>
        <taxon>50 kb inversion clade</taxon>
        <taxon>NPAAA clade</taxon>
        <taxon>indigoferoid/millettioid clade</taxon>
        <taxon>Phaseoleae</taxon>
        <taxon>Vigna</taxon>
    </lineage>
</organism>
<keyword evidence="2" id="KW-1185">Reference proteome</keyword>
<dbReference type="Proteomes" id="UP000501690">
    <property type="component" value="Linkage Group LG7"/>
</dbReference>
<name>A0A4D6MIM6_VIGUN</name>
<dbReference type="EMBL" id="CP039351">
    <property type="protein sequence ID" value="QCE00432.1"/>
    <property type="molecule type" value="Genomic_DNA"/>
</dbReference>